<dbReference type="CDD" id="cd14789">
    <property type="entry name" value="Tiki"/>
    <property type="match status" value="1"/>
</dbReference>
<evidence type="ECO:0000313" key="3">
    <source>
        <dbReference type="Proteomes" id="UP001285263"/>
    </source>
</evidence>
<reference evidence="2 3" key="1">
    <citation type="submission" date="2023-11" db="EMBL/GenBank/DDBJ databases">
        <title>Paucibacter sp. nov., isolated from fresh soil in Korea.</title>
        <authorList>
            <person name="Le N.T.T."/>
        </authorList>
    </citation>
    <scope>NUCLEOTIDE SEQUENCE [LARGE SCALE GENOMIC DNA]</scope>
    <source>
        <strain evidence="2 3">R3-3</strain>
    </source>
</reference>
<name>A0ABU5DFB6_9BURK</name>
<keyword evidence="1" id="KW-0732">Signal</keyword>
<proteinExistence type="predicted"/>
<dbReference type="RefSeq" id="WP_320422877.1">
    <property type="nucleotide sequence ID" value="NZ_JAXCLA010000003.1"/>
</dbReference>
<keyword evidence="3" id="KW-1185">Reference proteome</keyword>
<dbReference type="PANTHER" id="PTHR40590:SF1">
    <property type="entry name" value="CYTOPLASMIC PROTEIN"/>
    <property type="match status" value="1"/>
</dbReference>
<protein>
    <submittedName>
        <fullName evidence="2">TraB/GumN family protein</fullName>
    </submittedName>
</protein>
<dbReference type="Proteomes" id="UP001285263">
    <property type="component" value="Unassembled WGS sequence"/>
</dbReference>
<gene>
    <name evidence="2" type="ORF">SNE35_10640</name>
</gene>
<feature type="chain" id="PRO_5047495123" evidence="1">
    <location>
        <begin position="22"/>
        <end position="316"/>
    </location>
</feature>
<evidence type="ECO:0000256" key="1">
    <source>
        <dbReference type="SAM" id="SignalP"/>
    </source>
</evidence>
<organism evidence="2 3">
    <name type="scientific">Roseateles agri</name>
    <dbReference type="NCBI Taxonomy" id="3098619"/>
    <lineage>
        <taxon>Bacteria</taxon>
        <taxon>Pseudomonadati</taxon>
        <taxon>Pseudomonadota</taxon>
        <taxon>Betaproteobacteria</taxon>
        <taxon>Burkholderiales</taxon>
        <taxon>Sphaerotilaceae</taxon>
        <taxon>Roseateles</taxon>
    </lineage>
</organism>
<feature type="signal peptide" evidence="1">
    <location>
        <begin position="1"/>
        <end position="21"/>
    </location>
</feature>
<sequence>MPALPKFLAALLLTLNLSAYAADACPPNTPTPTPEQIAAAAANARDHGLLWRVSKGGRSAYLYGTVHVGKLDWALPGPALNKAWEDTDTLAVELDISDAQTIRALTQDAPKLAHPLDAATQARLDAQLRAACLPPQALAALHPLMQVSTLAMLAGRWDELDAGYAQEAMLLTRARAEERRVVALETAQEQLAALIPRDPKDVRRGIDDGLDQLEREQVRAPMLKLAQAWADSDLPLLQHYEDWCDCVHDEADRRYLHGLLEKRNPKMAERFVALHATGKRVLVAIGALHMIGPTGLPALLKKMGFTVERLVPAESP</sequence>
<dbReference type="PANTHER" id="PTHR40590">
    <property type="entry name" value="CYTOPLASMIC PROTEIN-RELATED"/>
    <property type="match status" value="1"/>
</dbReference>
<dbReference type="Pfam" id="PF01963">
    <property type="entry name" value="TraB_PrgY_gumN"/>
    <property type="match status" value="1"/>
</dbReference>
<dbReference type="InterPro" id="IPR002816">
    <property type="entry name" value="TraB/PrgY/GumN_fam"/>
</dbReference>
<dbReference type="InterPro" id="IPR047111">
    <property type="entry name" value="YbaP-like"/>
</dbReference>
<comment type="caution">
    <text evidence="2">The sequence shown here is derived from an EMBL/GenBank/DDBJ whole genome shotgun (WGS) entry which is preliminary data.</text>
</comment>
<evidence type="ECO:0000313" key="2">
    <source>
        <dbReference type="EMBL" id="MDY0744968.1"/>
    </source>
</evidence>
<accession>A0ABU5DFB6</accession>
<dbReference type="EMBL" id="JAXCLA010000003">
    <property type="protein sequence ID" value="MDY0744968.1"/>
    <property type="molecule type" value="Genomic_DNA"/>
</dbReference>